<reference evidence="4" key="1">
    <citation type="journal article" date="2017" name="Genome Biol.">
        <title>Comparative genomics reveals high biological diversity and specific adaptations in the industrially and medically important fungal genus Aspergillus.</title>
        <authorList>
            <person name="de Vries R.P."/>
            <person name="Riley R."/>
            <person name="Wiebenga A."/>
            <person name="Aguilar-Osorio G."/>
            <person name="Amillis S."/>
            <person name="Uchima C.A."/>
            <person name="Anderluh G."/>
            <person name="Asadollahi M."/>
            <person name="Askin M."/>
            <person name="Barry K."/>
            <person name="Battaglia E."/>
            <person name="Bayram O."/>
            <person name="Benocci T."/>
            <person name="Braus-Stromeyer S.A."/>
            <person name="Caldana C."/>
            <person name="Canovas D."/>
            <person name="Cerqueira G.C."/>
            <person name="Chen F."/>
            <person name="Chen W."/>
            <person name="Choi C."/>
            <person name="Clum A."/>
            <person name="Dos Santos R.A."/>
            <person name="Damasio A.R."/>
            <person name="Diallinas G."/>
            <person name="Emri T."/>
            <person name="Fekete E."/>
            <person name="Flipphi M."/>
            <person name="Freyberg S."/>
            <person name="Gallo A."/>
            <person name="Gournas C."/>
            <person name="Habgood R."/>
            <person name="Hainaut M."/>
            <person name="Harispe M.L."/>
            <person name="Henrissat B."/>
            <person name="Hilden K.S."/>
            <person name="Hope R."/>
            <person name="Hossain A."/>
            <person name="Karabika E."/>
            <person name="Karaffa L."/>
            <person name="Karanyi Z."/>
            <person name="Krasevec N."/>
            <person name="Kuo A."/>
            <person name="Kusch H."/>
            <person name="LaButti K."/>
            <person name="Lagendijk E.L."/>
            <person name="Lapidus A."/>
            <person name="Levasseur A."/>
            <person name="Lindquist E."/>
            <person name="Lipzen A."/>
            <person name="Logrieco A.F."/>
            <person name="MacCabe A."/>
            <person name="Maekelae M.R."/>
            <person name="Malavazi I."/>
            <person name="Melin P."/>
            <person name="Meyer V."/>
            <person name="Mielnichuk N."/>
            <person name="Miskei M."/>
            <person name="Molnar A.P."/>
            <person name="Mule G."/>
            <person name="Ngan C.Y."/>
            <person name="Orejas M."/>
            <person name="Orosz E."/>
            <person name="Ouedraogo J.P."/>
            <person name="Overkamp K.M."/>
            <person name="Park H.-S."/>
            <person name="Perrone G."/>
            <person name="Piumi F."/>
            <person name="Punt P.J."/>
            <person name="Ram A.F."/>
            <person name="Ramon A."/>
            <person name="Rauscher S."/>
            <person name="Record E."/>
            <person name="Riano-Pachon D.M."/>
            <person name="Robert V."/>
            <person name="Roehrig J."/>
            <person name="Ruller R."/>
            <person name="Salamov A."/>
            <person name="Salih N.S."/>
            <person name="Samson R.A."/>
            <person name="Sandor E."/>
            <person name="Sanguinetti M."/>
            <person name="Schuetze T."/>
            <person name="Sepcic K."/>
            <person name="Shelest E."/>
            <person name="Sherlock G."/>
            <person name="Sophianopoulou V."/>
            <person name="Squina F.M."/>
            <person name="Sun H."/>
            <person name="Susca A."/>
            <person name="Todd R.B."/>
            <person name="Tsang A."/>
            <person name="Unkles S.E."/>
            <person name="van de Wiele N."/>
            <person name="van Rossen-Uffink D."/>
            <person name="Oliveira J.V."/>
            <person name="Vesth T.C."/>
            <person name="Visser J."/>
            <person name="Yu J.-H."/>
            <person name="Zhou M."/>
            <person name="Andersen M.R."/>
            <person name="Archer D.B."/>
            <person name="Baker S.E."/>
            <person name="Benoit I."/>
            <person name="Brakhage A.A."/>
            <person name="Braus G.H."/>
            <person name="Fischer R."/>
            <person name="Frisvad J.C."/>
            <person name="Goldman G.H."/>
            <person name="Houbraken J."/>
            <person name="Oakley B."/>
            <person name="Pocsi I."/>
            <person name="Scazzocchio C."/>
            <person name="Seiboth B."/>
            <person name="vanKuyk P.A."/>
            <person name="Wortman J."/>
            <person name="Dyer P.S."/>
            <person name="Grigoriev I.V."/>
        </authorList>
    </citation>
    <scope>NUCLEOTIDE SEQUENCE [LARGE SCALE GENOMIC DNA]</scope>
    <source>
        <strain evidence="4">CBS 506.65</strain>
    </source>
</reference>
<protein>
    <recommendedName>
        <fullName evidence="2">DUF2293 domain-containing protein</fullName>
    </recommendedName>
</protein>
<dbReference type="EMBL" id="KV878337">
    <property type="protein sequence ID" value="OJJ49526.1"/>
    <property type="molecule type" value="Genomic_DNA"/>
</dbReference>
<dbReference type="RefSeq" id="XP_022584036.1">
    <property type="nucleotide sequence ID" value="XM_022728794.1"/>
</dbReference>
<evidence type="ECO:0000313" key="3">
    <source>
        <dbReference type="EMBL" id="OJJ49526.1"/>
    </source>
</evidence>
<dbReference type="VEuPathDB" id="FungiDB:ASPZODRAFT_58735"/>
<feature type="region of interest" description="Disordered" evidence="1">
    <location>
        <begin position="361"/>
        <end position="388"/>
    </location>
</feature>
<dbReference type="Proteomes" id="UP000184188">
    <property type="component" value="Unassembled WGS sequence"/>
</dbReference>
<feature type="domain" description="DUF2293" evidence="2">
    <location>
        <begin position="159"/>
        <end position="241"/>
    </location>
</feature>
<organism evidence="3 4">
    <name type="scientific">Penicilliopsis zonata CBS 506.65</name>
    <dbReference type="NCBI Taxonomy" id="1073090"/>
    <lineage>
        <taxon>Eukaryota</taxon>
        <taxon>Fungi</taxon>
        <taxon>Dikarya</taxon>
        <taxon>Ascomycota</taxon>
        <taxon>Pezizomycotina</taxon>
        <taxon>Eurotiomycetes</taxon>
        <taxon>Eurotiomycetidae</taxon>
        <taxon>Eurotiales</taxon>
        <taxon>Aspergillaceae</taxon>
        <taxon>Penicilliopsis</taxon>
    </lineage>
</organism>
<dbReference type="GeneID" id="34615258"/>
<feature type="compositionally biased region" description="Polar residues" evidence="1">
    <location>
        <begin position="361"/>
        <end position="378"/>
    </location>
</feature>
<sequence length="427" mass="47798">MARVARRAASAFAPRTANRAARRRRHKVVMETVTQEKKKLRSVLSFEAKAPPGYTFIPAGNPQLTTACKEMCRNDGLKVFAVTTTPHMHTHNLSQHVHRIGYHFPSAVVATVCMDLGVYLTSTGKAVVSSQAIEPNKGRKRANSEVSQTTINTEARDVLLDLFPNIPEKDLTQIIKTSFQKGQRKVGTAVELPLARRAQLAVVAHIRHIYTDYDKLLKTTSFHEARSAVEESTLAKLVEWRGDDENGRTVLEDVFREVIVISDDEDSDIDEETVPVSADRDYSVEVIQRNARADELQTRPVNYAIQSHPETLRDLSDDDAHPGFRFIRNPPRNPKIDRRGFSRYQAWDRAINRYRNVIKQTNTSSAGDNPMSSYTAQQPPRHEPGPQAPCTGHIPVAPVSGSHQEHWISRPGDSVVRPVIESPVSVV</sequence>
<evidence type="ECO:0000256" key="1">
    <source>
        <dbReference type="SAM" id="MobiDB-lite"/>
    </source>
</evidence>
<dbReference type="AlphaFoldDB" id="A0A1L9SQY4"/>
<accession>A0A1L9SQY4</accession>
<proteinExistence type="predicted"/>
<keyword evidence="4" id="KW-1185">Reference proteome</keyword>
<dbReference type="OrthoDB" id="5288828at2759"/>
<name>A0A1L9SQY4_9EURO</name>
<dbReference type="PANTHER" id="PTHR38113:SF1">
    <property type="entry name" value="DUF2293 DOMAIN-CONTAINING PROTEIN"/>
    <property type="match status" value="1"/>
</dbReference>
<dbReference type="STRING" id="1073090.A0A1L9SQY4"/>
<dbReference type="Pfam" id="PF10056">
    <property type="entry name" value="DUF2293"/>
    <property type="match status" value="1"/>
</dbReference>
<evidence type="ECO:0000313" key="4">
    <source>
        <dbReference type="Proteomes" id="UP000184188"/>
    </source>
</evidence>
<dbReference type="InterPro" id="IPR018744">
    <property type="entry name" value="DUF2293"/>
</dbReference>
<gene>
    <name evidence="3" type="ORF">ASPZODRAFT_58735</name>
</gene>
<dbReference type="PANTHER" id="PTHR38113">
    <property type="match status" value="1"/>
</dbReference>
<evidence type="ECO:0000259" key="2">
    <source>
        <dbReference type="Pfam" id="PF10056"/>
    </source>
</evidence>